<evidence type="ECO:0000259" key="6">
    <source>
        <dbReference type="Pfam" id="PF01799"/>
    </source>
</evidence>
<dbReference type="Proteomes" id="UP000636960">
    <property type="component" value="Unassembled WGS sequence"/>
</dbReference>
<dbReference type="Gene3D" id="3.10.20.30">
    <property type="match status" value="1"/>
</dbReference>
<dbReference type="InterPro" id="IPR012675">
    <property type="entry name" value="Beta-grasp_dom_sf"/>
</dbReference>
<accession>A0A919MRY2</accession>
<sequence>MPSFRVNGTPVTVDVPDDVRLLWVLRDILGITGPKYGCGIDVCKACTSHLNGEAVSPCAIPVGDLSPTDEVVTIEGLAGSALHPMQQAWLDLDVVQCGYCQPGQIMTAVALVRRVAAEGREITEADLDGIRNICRCGTYPRIREAIRAAAARM</sequence>
<dbReference type="InterPro" id="IPR036884">
    <property type="entry name" value="2Fe-2S-bd_dom_sf"/>
</dbReference>
<evidence type="ECO:0000256" key="2">
    <source>
        <dbReference type="ARBA" id="ARBA00022723"/>
    </source>
</evidence>
<evidence type="ECO:0000256" key="4">
    <source>
        <dbReference type="ARBA" id="ARBA00023014"/>
    </source>
</evidence>
<dbReference type="CDD" id="cd00207">
    <property type="entry name" value="fer2"/>
    <property type="match status" value="1"/>
</dbReference>
<dbReference type="InterPro" id="IPR051452">
    <property type="entry name" value="Diverse_Oxidoreductases"/>
</dbReference>
<keyword evidence="8" id="KW-1185">Reference proteome</keyword>
<evidence type="ECO:0000256" key="1">
    <source>
        <dbReference type="ARBA" id="ARBA00022714"/>
    </source>
</evidence>
<dbReference type="EMBL" id="BOMV01000057">
    <property type="protein sequence ID" value="GIE97686.1"/>
    <property type="molecule type" value="Genomic_DNA"/>
</dbReference>
<gene>
    <name evidence="7" type="ORF">Ari01nite_51510</name>
</gene>
<protein>
    <submittedName>
        <fullName evidence="7">Isoquinoline 1-oxidoreductase subunit alpha</fullName>
    </submittedName>
</protein>
<dbReference type="SUPFAM" id="SSF47741">
    <property type="entry name" value="CO dehydrogenase ISP C-domain like"/>
    <property type="match status" value="1"/>
</dbReference>
<keyword evidence="1" id="KW-0001">2Fe-2S</keyword>
<dbReference type="AlphaFoldDB" id="A0A919MRY2"/>
<keyword evidence="4" id="KW-0411">Iron-sulfur</keyword>
<evidence type="ECO:0000313" key="7">
    <source>
        <dbReference type="EMBL" id="GIE97686.1"/>
    </source>
</evidence>
<dbReference type="RefSeq" id="WP_203784723.1">
    <property type="nucleotide sequence ID" value="NZ_BOMV01000057.1"/>
</dbReference>
<keyword evidence="3" id="KW-0408">Iron</keyword>
<name>A0A919MRY2_9ACTN</name>
<dbReference type="InterPro" id="IPR036010">
    <property type="entry name" value="2Fe-2S_ferredoxin-like_sf"/>
</dbReference>
<comment type="caution">
    <text evidence="7">The sequence shown here is derived from an EMBL/GenBank/DDBJ whole genome shotgun (WGS) entry which is preliminary data.</text>
</comment>
<dbReference type="PANTHER" id="PTHR44379">
    <property type="entry name" value="OXIDOREDUCTASE WITH IRON-SULFUR SUBUNIT"/>
    <property type="match status" value="1"/>
</dbReference>
<dbReference type="InterPro" id="IPR001041">
    <property type="entry name" value="2Fe-2S_ferredoxin-type"/>
</dbReference>
<dbReference type="Pfam" id="PF01799">
    <property type="entry name" value="Fer2_2"/>
    <property type="match status" value="1"/>
</dbReference>
<dbReference type="Pfam" id="PF00111">
    <property type="entry name" value="Fer2"/>
    <property type="match status" value="1"/>
</dbReference>
<reference evidence="7" key="1">
    <citation type="submission" date="2021-01" db="EMBL/GenBank/DDBJ databases">
        <title>Whole genome shotgun sequence of Actinoplanes rishiriensis NBRC 108556.</title>
        <authorList>
            <person name="Komaki H."/>
            <person name="Tamura T."/>
        </authorList>
    </citation>
    <scope>NUCLEOTIDE SEQUENCE</scope>
    <source>
        <strain evidence="7">NBRC 108556</strain>
    </source>
</reference>
<feature type="domain" description="[2Fe-2S]-binding" evidence="6">
    <location>
        <begin position="73"/>
        <end position="147"/>
    </location>
</feature>
<dbReference type="GO" id="GO:0051537">
    <property type="term" value="F:2 iron, 2 sulfur cluster binding"/>
    <property type="evidence" value="ECO:0007669"/>
    <property type="project" value="UniProtKB-KW"/>
</dbReference>
<proteinExistence type="predicted"/>
<feature type="domain" description="2Fe-2S ferredoxin-type" evidence="5">
    <location>
        <begin position="5"/>
        <end position="55"/>
    </location>
</feature>
<dbReference type="GO" id="GO:0046872">
    <property type="term" value="F:metal ion binding"/>
    <property type="evidence" value="ECO:0007669"/>
    <property type="project" value="UniProtKB-KW"/>
</dbReference>
<dbReference type="PANTHER" id="PTHR44379:SF2">
    <property type="entry name" value="BLR6218 PROTEIN"/>
    <property type="match status" value="1"/>
</dbReference>
<evidence type="ECO:0000259" key="5">
    <source>
        <dbReference type="Pfam" id="PF00111"/>
    </source>
</evidence>
<evidence type="ECO:0000313" key="8">
    <source>
        <dbReference type="Proteomes" id="UP000636960"/>
    </source>
</evidence>
<organism evidence="7 8">
    <name type="scientific">Paractinoplanes rishiriensis</name>
    <dbReference type="NCBI Taxonomy" id="1050105"/>
    <lineage>
        <taxon>Bacteria</taxon>
        <taxon>Bacillati</taxon>
        <taxon>Actinomycetota</taxon>
        <taxon>Actinomycetes</taxon>
        <taxon>Micromonosporales</taxon>
        <taxon>Micromonosporaceae</taxon>
        <taxon>Paractinoplanes</taxon>
    </lineage>
</organism>
<evidence type="ECO:0000256" key="3">
    <source>
        <dbReference type="ARBA" id="ARBA00023004"/>
    </source>
</evidence>
<dbReference type="GO" id="GO:0016491">
    <property type="term" value="F:oxidoreductase activity"/>
    <property type="evidence" value="ECO:0007669"/>
    <property type="project" value="InterPro"/>
</dbReference>
<dbReference type="InterPro" id="IPR002888">
    <property type="entry name" value="2Fe-2S-bd"/>
</dbReference>
<dbReference type="Gene3D" id="1.10.150.120">
    <property type="entry name" value="[2Fe-2S]-binding domain"/>
    <property type="match status" value="1"/>
</dbReference>
<keyword evidence="2" id="KW-0479">Metal-binding</keyword>
<dbReference type="SUPFAM" id="SSF54292">
    <property type="entry name" value="2Fe-2S ferredoxin-like"/>
    <property type="match status" value="1"/>
</dbReference>